<accession>A0AAV8QBW1</accession>
<feature type="compositionally biased region" description="Basic and acidic residues" evidence="1">
    <location>
        <begin position="42"/>
        <end position="63"/>
    </location>
</feature>
<comment type="caution">
    <text evidence="2">The sequence shown here is derived from an EMBL/GenBank/DDBJ whole genome shotgun (WGS) entry which is preliminary data.</text>
</comment>
<reference evidence="2 3" key="1">
    <citation type="submission" date="2022-12" db="EMBL/GenBank/DDBJ databases">
        <title>Chromosome-scale assembly of the Ensete ventricosum genome.</title>
        <authorList>
            <person name="Dussert Y."/>
            <person name="Stocks J."/>
            <person name="Wendawek A."/>
            <person name="Woldeyes F."/>
            <person name="Nichols R.A."/>
            <person name="Borrell J.S."/>
        </authorList>
    </citation>
    <scope>NUCLEOTIDE SEQUENCE [LARGE SCALE GENOMIC DNA]</scope>
    <source>
        <strain evidence="3">cv. Maze</strain>
        <tissue evidence="2">Seeds</tissue>
    </source>
</reference>
<evidence type="ECO:0000313" key="3">
    <source>
        <dbReference type="Proteomes" id="UP001222027"/>
    </source>
</evidence>
<evidence type="ECO:0000256" key="1">
    <source>
        <dbReference type="SAM" id="MobiDB-lite"/>
    </source>
</evidence>
<proteinExistence type="predicted"/>
<protein>
    <submittedName>
        <fullName evidence="2">Uncharacterized protein</fullName>
    </submittedName>
</protein>
<feature type="compositionally biased region" description="Basic residues" evidence="1">
    <location>
        <begin position="83"/>
        <end position="92"/>
    </location>
</feature>
<sequence>MRPPLDAATAYVRLTKRMAWAFGSMVDTADLGNRGGAVSWGREGKKGRREEEEGRGRREEEKGVAAAAVVAATVGKEEEERRSGRKRKRKERRKEEREQHLYSLHEETEEKEGRKGATPLFLARGNRGGAV</sequence>
<dbReference type="EMBL" id="JAQQAF010000008">
    <property type="protein sequence ID" value="KAJ8466370.1"/>
    <property type="molecule type" value="Genomic_DNA"/>
</dbReference>
<keyword evidence="3" id="KW-1185">Reference proteome</keyword>
<feature type="compositionally biased region" description="Low complexity" evidence="1">
    <location>
        <begin position="64"/>
        <end position="74"/>
    </location>
</feature>
<feature type="compositionally biased region" description="Basic and acidic residues" evidence="1">
    <location>
        <begin position="93"/>
        <end position="115"/>
    </location>
</feature>
<gene>
    <name evidence="2" type="ORF">OPV22_028922</name>
</gene>
<organism evidence="2 3">
    <name type="scientific">Ensete ventricosum</name>
    <name type="common">Abyssinian banana</name>
    <name type="synonym">Musa ensete</name>
    <dbReference type="NCBI Taxonomy" id="4639"/>
    <lineage>
        <taxon>Eukaryota</taxon>
        <taxon>Viridiplantae</taxon>
        <taxon>Streptophyta</taxon>
        <taxon>Embryophyta</taxon>
        <taxon>Tracheophyta</taxon>
        <taxon>Spermatophyta</taxon>
        <taxon>Magnoliopsida</taxon>
        <taxon>Liliopsida</taxon>
        <taxon>Zingiberales</taxon>
        <taxon>Musaceae</taxon>
        <taxon>Ensete</taxon>
    </lineage>
</organism>
<feature type="region of interest" description="Disordered" evidence="1">
    <location>
        <begin position="31"/>
        <end position="131"/>
    </location>
</feature>
<dbReference type="Proteomes" id="UP001222027">
    <property type="component" value="Unassembled WGS sequence"/>
</dbReference>
<name>A0AAV8QBW1_ENSVE</name>
<evidence type="ECO:0000313" key="2">
    <source>
        <dbReference type="EMBL" id="KAJ8466370.1"/>
    </source>
</evidence>
<dbReference type="AlphaFoldDB" id="A0AAV8QBW1"/>